<accession>A0A1G2MJ29</accession>
<reference evidence="1 2" key="1">
    <citation type="journal article" date="2016" name="Nat. Commun.">
        <title>Thousands of microbial genomes shed light on interconnected biogeochemical processes in an aquifer system.</title>
        <authorList>
            <person name="Anantharaman K."/>
            <person name="Brown C.T."/>
            <person name="Hug L.A."/>
            <person name="Sharon I."/>
            <person name="Castelle C.J."/>
            <person name="Probst A.J."/>
            <person name="Thomas B.C."/>
            <person name="Singh A."/>
            <person name="Wilkins M.J."/>
            <person name="Karaoz U."/>
            <person name="Brodie E.L."/>
            <person name="Williams K.H."/>
            <person name="Hubbard S.S."/>
            <person name="Banfield J.F."/>
        </authorList>
    </citation>
    <scope>NUCLEOTIDE SEQUENCE [LARGE SCALE GENOMIC DNA]</scope>
</reference>
<evidence type="ECO:0000313" key="1">
    <source>
        <dbReference type="EMBL" id="OHA23925.1"/>
    </source>
</evidence>
<proteinExistence type="predicted"/>
<protein>
    <submittedName>
        <fullName evidence="1">Uncharacterized protein</fullName>
    </submittedName>
</protein>
<organism evidence="1 2">
    <name type="scientific">Candidatus Taylorbacteria bacterium RIFCSPHIGHO2_02_FULL_44_12</name>
    <dbReference type="NCBI Taxonomy" id="1802308"/>
    <lineage>
        <taxon>Bacteria</taxon>
        <taxon>Candidatus Tayloriibacteriota</taxon>
    </lineage>
</organism>
<dbReference type="EMBL" id="MHRM01000015">
    <property type="protein sequence ID" value="OHA23925.1"/>
    <property type="molecule type" value="Genomic_DNA"/>
</dbReference>
<sequence length="244" mass="27632">MKNMATQKVDIIETPMTAQQLAGHLEGLVIRVKNGSFGQKHFEALAEGRDPFAPMKCAEVDINDRVEWWAAHYRGFYKINPDFSNLYIPTRVVGFDRLVIIPKSLTHQKWVQTAQTIHEVYLYKDDLDGFVNINDRTPKDRSYGIWIRDRQEADQELESKSANTLAEEKVKGITLLERLVAGEGYLFDKMCHMDQNNVTLCSGSRVSDGNVPGVGWGSDGRRVFVRWSFPSNADPGLRARAVVS</sequence>
<dbReference type="AlphaFoldDB" id="A0A1G2MJ29"/>
<gene>
    <name evidence="1" type="ORF">A3D50_02450</name>
</gene>
<dbReference type="Proteomes" id="UP000178413">
    <property type="component" value="Unassembled WGS sequence"/>
</dbReference>
<evidence type="ECO:0000313" key="2">
    <source>
        <dbReference type="Proteomes" id="UP000178413"/>
    </source>
</evidence>
<comment type="caution">
    <text evidence="1">The sequence shown here is derived from an EMBL/GenBank/DDBJ whole genome shotgun (WGS) entry which is preliminary data.</text>
</comment>
<name>A0A1G2MJ29_9BACT</name>